<sequence length="714" mass="77206">MQESAVIEECTPGEVMHLTGGGHGLTDRAGYRGNRIRTFPLMRRLLTPQRFRDAFRFKPPLPPIQQRPAPYRASSKAVAHAAAAEEPKLETAATLLAYRTPILAPNLGPLDIPRETGGEGGDAGEGGGGSGMRTVECLRGRLLAERVASKAAKEEADSLTKRLDELEKMLSDEVKMRNKAERRLRRAIKKLESLKILDVELSDSSIGSLSSNGCSDHRAPEMEADMNNPGSSAGSCTQVNSQEGSWCSVVSEQSPSVHCKEESGLDPEDAKNCGSEEHAGDHDSESRDDQPVHVPSDDGSSKSGDSRRDEDDDRLALVLVDPQPSAEAGDSRAGDGNDMHMELEAGKFQAEAREGDDDEVGEENNELAIVLVDPQPQPRSEEPAPAPRNDVQSVLLALRQVKEQLRGGEGGDAGEGGGGSGMRTVECLRGRLLAERVASKAAKEEADSLTKRLDELEKMLSDEVKMRNKAERRLRRAIKKLESLKILDVELSDSSIGSLSSNGCSDHRAPEMEADMNNPGSSAGSCTQVNSQEGSWCSVVSEQSPSVHCKEESGLDPEDAKNCGSEEHAGDHDSESRDDQPVHVPSDDGSSKSGDSRRDEDDDRLALVLVDPQPSAEAGDSRAGDGNDMHMELEAGKFQAEAREGDDDEVGEENNELAIVLVDPQPQPRSEEPAPAPRNDVQSVLLALRQVKEQLRYTIERRSELVAHQELFGH</sequence>
<dbReference type="PANTHER" id="PTHR33701">
    <property type="entry name" value="TRANSMEMBRANE PROTEIN"/>
    <property type="match status" value="1"/>
</dbReference>
<feature type="region of interest" description="Disordered" evidence="2">
    <location>
        <begin position="204"/>
        <end position="239"/>
    </location>
</feature>
<reference evidence="3" key="1">
    <citation type="journal article" date="2013" name="Nat. Commun.">
        <title>Whole-genome sequencing of Oryza brachyantha reveals mechanisms underlying Oryza genome evolution.</title>
        <authorList>
            <person name="Chen J."/>
            <person name="Huang Q."/>
            <person name="Gao D."/>
            <person name="Wang J."/>
            <person name="Lang Y."/>
            <person name="Liu T."/>
            <person name="Li B."/>
            <person name="Bai Z."/>
            <person name="Luis Goicoechea J."/>
            <person name="Liang C."/>
            <person name="Chen C."/>
            <person name="Zhang W."/>
            <person name="Sun S."/>
            <person name="Liao Y."/>
            <person name="Zhang X."/>
            <person name="Yang L."/>
            <person name="Song C."/>
            <person name="Wang M."/>
            <person name="Shi J."/>
            <person name="Liu G."/>
            <person name="Liu J."/>
            <person name="Zhou H."/>
            <person name="Zhou W."/>
            <person name="Yu Q."/>
            <person name="An N."/>
            <person name="Chen Y."/>
            <person name="Cai Q."/>
            <person name="Wang B."/>
            <person name="Liu B."/>
            <person name="Min J."/>
            <person name="Huang Y."/>
            <person name="Wu H."/>
            <person name="Li Z."/>
            <person name="Zhang Y."/>
            <person name="Yin Y."/>
            <person name="Song W."/>
            <person name="Jiang J."/>
            <person name="Jackson S.A."/>
            <person name="Wing R.A."/>
            <person name="Wang J."/>
            <person name="Chen M."/>
        </authorList>
    </citation>
    <scope>NUCLEOTIDE SEQUENCE [LARGE SCALE GENOMIC DNA]</scope>
    <source>
        <strain evidence="3">cv. IRGC 101232</strain>
    </source>
</reference>
<reference evidence="3" key="2">
    <citation type="submission" date="2013-04" db="UniProtKB">
        <authorList>
            <consortium name="EnsemblPlants"/>
        </authorList>
    </citation>
    <scope>IDENTIFICATION</scope>
</reference>
<feature type="coiled-coil region" evidence="1">
    <location>
        <begin position="439"/>
        <end position="487"/>
    </location>
</feature>
<feature type="region of interest" description="Disordered" evidence="2">
    <location>
        <begin position="109"/>
        <end position="132"/>
    </location>
</feature>
<feature type="coiled-coil region" evidence="1">
    <location>
        <begin position="149"/>
        <end position="197"/>
    </location>
</feature>
<feature type="region of interest" description="Disordered" evidence="2">
    <location>
        <begin position="404"/>
        <end position="423"/>
    </location>
</feature>
<name>J3LMM4_ORYBR</name>
<feature type="compositionally biased region" description="Acidic residues" evidence="2">
    <location>
        <begin position="354"/>
        <end position="364"/>
    </location>
</feature>
<feature type="region of interest" description="Disordered" evidence="2">
    <location>
        <begin position="372"/>
        <end position="391"/>
    </location>
</feature>
<protein>
    <submittedName>
        <fullName evidence="3">Uncharacterized protein</fullName>
    </submittedName>
</protein>
<proteinExistence type="predicted"/>
<dbReference type="Gramene" id="OB03G23000.1">
    <property type="protein sequence ID" value="OB03G23000.1"/>
    <property type="gene ID" value="OB03G23000"/>
</dbReference>
<feature type="compositionally biased region" description="Low complexity" evidence="2">
    <location>
        <begin position="492"/>
        <end position="504"/>
    </location>
</feature>
<feature type="compositionally biased region" description="Polar residues" evidence="2">
    <location>
        <begin position="518"/>
        <end position="546"/>
    </location>
</feature>
<feature type="compositionally biased region" description="Gly residues" evidence="2">
    <location>
        <begin position="407"/>
        <end position="421"/>
    </location>
</feature>
<feature type="region of interest" description="Disordered" evidence="2">
    <location>
        <begin position="258"/>
        <end position="364"/>
    </location>
</feature>
<organism evidence="3">
    <name type="scientific">Oryza brachyantha</name>
    <name type="common">malo sina</name>
    <dbReference type="NCBI Taxonomy" id="4533"/>
    <lineage>
        <taxon>Eukaryota</taxon>
        <taxon>Viridiplantae</taxon>
        <taxon>Streptophyta</taxon>
        <taxon>Embryophyta</taxon>
        <taxon>Tracheophyta</taxon>
        <taxon>Spermatophyta</taxon>
        <taxon>Magnoliopsida</taxon>
        <taxon>Liliopsida</taxon>
        <taxon>Poales</taxon>
        <taxon>Poaceae</taxon>
        <taxon>BOP clade</taxon>
        <taxon>Oryzoideae</taxon>
        <taxon>Oryzeae</taxon>
        <taxon>Oryzinae</taxon>
        <taxon>Oryza</taxon>
    </lineage>
</organism>
<dbReference type="HOGENOM" id="CLU_387035_0_0_1"/>
<feature type="compositionally biased region" description="Basic and acidic residues" evidence="2">
    <location>
        <begin position="329"/>
        <end position="353"/>
    </location>
</feature>
<evidence type="ECO:0000313" key="4">
    <source>
        <dbReference type="Proteomes" id="UP000006038"/>
    </source>
</evidence>
<evidence type="ECO:0000256" key="1">
    <source>
        <dbReference type="SAM" id="Coils"/>
    </source>
</evidence>
<feature type="region of interest" description="Disordered" evidence="2">
    <location>
        <begin position="492"/>
        <end position="635"/>
    </location>
</feature>
<dbReference type="eggNOG" id="ENOG502RZHI">
    <property type="taxonomic scope" value="Eukaryota"/>
</dbReference>
<feature type="compositionally biased region" description="Low complexity" evidence="2">
    <location>
        <begin position="204"/>
        <end position="214"/>
    </location>
</feature>
<keyword evidence="4" id="KW-1185">Reference proteome</keyword>
<feature type="compositionally biased region" description="Polar residues" evidence="2">
    <location>
        <begin position="228"/>
        <end position="239"/>
    </location>
</feature>
<feature type="compositionally biased region" description="Gly residues" evidence="2">
    <location>
        <begin position="118"/>
        <end position="131"/>
    </location>
</feature>
<dbReference type="Proteomes" id="UP000006038">
    <property type="component" value="Chromosome 3"/>
</dbReference>
<dbReference type="PANTHER" id="PTHR33701:SF2">
    <property type="entry name" value="TRANSMEMBRANE PROTEIN"/>
    <property type="match status" value="1"/>
</dbReference>
<feature type="compositionally biased region" description="Basic and acidic residues" evidence="2">
    <location>
        <begin position="258"/>
        <end position="309"/>
    </location>
</feature>
<feature type="compositionally biased region" description="Basic and acidic residues" evidence="2">
    <location>
        <begin position="619"/>
        <end position="635"/>
    </location>
</feature>
<keyword evidence="1" id="KW-0175">Coiled coil</keyword>
<accession>J3LMM4</accession>
<dbReference type="EnsemblPlants" id="OB03G23000.1">
    <property type="protein sequence ID" value="OB03G23000.1"/>
    <property type="gene ID" value="OB03G23000"/>
</dbReference>
<evidence type="ECO:0000256" key="2">
    <source>
        <dbReference type="SAM" id="MobiDB-lite"/>
    </source>
</evidence>
<feature type="compositionally biased region" description="Basic and acidic residues" evidence="2">
    <location>
        <begin position="548"/>
        <end position="599"/>
    </location>
</feature>
<evidence type="ECO:0000313" key="3">
    <source>
        <dbReference type="EnsemblPlants" id="OB03G23000.1"/>
    </source>
</evidence>
<dbReference type="AlphaFoldDB" id="J3LMM4"/>